<dbReference type="RefSeq" id="WP_034982233.1">
    <property type="nucleotide sequence ID" value="NZ_CP007647.1"/>
</dbReference>
<dbReference type="InterPro" id="IPR036388">
    <property type="entry name" value="WH-like_DNA-bd_sf"/>
</dbReference>
<dbReference type="Proteomes" id="UP000029488">
    <property type="component" value="Plasmid pMP1046A"/>
</dbReference>
<comment type="similarity">
    <text evidence="1">Belongs to the LysR transcriptional regulatory family.</text>
</comment>
<dbReference type="GO" id="GO:0003700">
    <property type="term" value="F:DNA-binding transcription factor activity"/>
    <property type="evidence" value="ECO:0007669"/>
    <property type="project" value="InterPro"/>
</dbReference>
<keyword evidence="6" id="KW-0614">Plasmid</keyword>
<evidence type="ECO:0000256" key="2">
    <source>
        <dbReference type="ARBA" id="ARBA00023015"/>
    </source>
</evidence>
<keyword evidence="3" id="KW-0238">DNA-binding</keyword>
<accession>A0A089QFH6</accession>
<dbReference type="PRINTS" id="PR00039">
    <property type="entry name" value="HTHLYSR"/>
</dbReference>
<gene>
    <name evidence="6" type="ORF">LSJ_2082c</name>
</gene>
<sequence>MNLQQLQYLHVLAQTENYTQAAEMLHITQPSLSYAISSLESQVNIKLFEKSGRNIKLTRSGKIFVEESLAAIESLNRAIERAKKSENNKEVIKISMLRSISSHWLPATIRKFLDDIPEEKQPSFEFESGIGFSHSILDELREEKVDVAFCSKIDNLDDVDYFPVYEQKLKFITPLDHPLANKNKINLKDTLDFKYITYSSNTGLRAETEQLFSICGGTPDSIFEVDEDETVAGMVAANFGVGIVPEMPILRTLDVKQIPIEFPKWHRFIYMATLKRHYQSPAALDFINFIKQNSDAGK</sequence>
<evidence type="ECO:0000313" key="7">
    <source>
        <dbReference type="Proteomes" id="UP000029488"/>
    </source>
</evidence>
<keyword evidence="2" id="KW-0805">Transcription regulation</keyword>
<dbReference type="SUPFAM" id="SSF53850">
    <property type="entry name" value="Periplasmic binding protein-like II"/>
    <property type="match status" value="1"/>
</dbReference>
<dbReference type="AlphaFoldDB" id="A0A089QFH6"/>
<dbReference type="GO" id="GO:0000976">
    <property type="term" value="F:transcription cis-regulatory region binding"/>
    <property type="evidence" value="ECO:0007669"/>
    <property type="project" value="TreeGrafter"/>
</dbReference>
<dbReference type="Gene3D" id="3.40.190.290">
    <property type="match status" value="1"/>
</dbReference>
<dbReference type="SUPFAM" id="SSF46785">
    <property type="entry name" value="Winged helix' DNA-binding domain"/>
    <property type="match status" value="1"/>
</dbReference>
<evidence type="ECO:0000256" key="4">
    <source>
        <dbReference type="ARBA" id="ARBA00023163"/>
    </source>
</evidence>
<dbReference type="Pfam" id="PF03466">
    <property type="entry name" value="LysR_substrate"/>
    <property type="match status" value="1"/>
</dbReference>
<protein>
    <submittedName>
        <fullName evidence="6">Transcriptional regulators, LysR family</fullName>
    </submittedName>
</protein>
<dbReference type="EMBL" id="CP007647">
    <property type="protein sequence ID" value="AIR11495.1"/>
    <property type="molecule type" value="Genomic_DNA"/>
</dbReference>
<dbReference type="CDD" id="cd08434">
    <property type="entry name" value="PBP2_GltC_like"/>
    <property type="match status" value="1"/>
</dbReference>
<evidence type="ECO:0000259" key="5">
    <source>
        <dbReference type="PROSITE" id="PS50931"/>
    </source>
</evidence>
<organism evidence="6 7">
    <name type="scientific">Ligilactobacillus salivarius</name>
    <dbReference type="NCBI Taxonomy" id="1624"/>
    <lineage>
        <taxon>Bacteria</taxon>
        <taxon>Bacillati</taxon>
        <taxon>Bacillota</taxon>
        <taxon>Bacilli</taxon>
        <taxon>Lactobacillales</taxon>
        <taxon>Lactobacillaceae</taxon>
        <taxon>Ligilactobacillus</taxon>
    </lineage>
</organism>
<evidence type="ECO:0000313" key="6">
    <source>
        <dbReference type="EMBL" id="AIR11495.1"/>
    </source>
</evidence>
<name>A0A089QFH6_9LACO</name>
<evidence type="ECO:0000256" key="3">
    <source>
        <dbReference type="ARBA" id="ARBA00023125"/>
    </source>
</evidence>
<dbReference type="Gene3D" id="1.10.10.10">
    <property type="entry name" value="Winged helix-like DNA-binding domain superfamily/Winged helix DNA-binding domain"/>
    <property type="match status" value="1"/>
</dbReference>
<dbReference type="PROSITE" id="PS50931">
    <property type="entry name" value="HTH_LYSR"/>
    <property type="match status" value="1"/>
</dbReference>
<proteinExistence type="inferred from homology"/>
<dbReference type="PANTHER" id="PTHR30126">
    <property type="entry name" value="HTH-TYPE TRANSCRIPTIONAL REGULATOR"/>
    <property type="match status" value="1"/>
</dbReference>
<evidence type="ECO:0000256" key="1">
    <source>
        <dbReference type="ARBA" id="ARBA00009437"/>
    </source>
</evidence>
<reference evidence="6 7" key="1">
    <citation type="journal article" date="2014" name="BMC Genomics">
        <title>Unusual genome complexity in Lactobacillus salivarius JCM1046.</title>
        <authorList>
            <person name="Raftis E.J."/>
            <person name="Forde B.M."/>
            <person name="Claesson M.J."/>
            <person name="O'Toole P.W."/>
        </authorList>
    </citation>
    <scope>NUCLEOTIDE SEQUENCE [LARGE SCALE GENOMIC DNA]</scope>
    <source>
        <strain evidence="6 7">JCM1046</strain>
        <plasmid evidence="6 7">pMP1046A</plasmid>
    </source>
</reference>
<dbReference type="PANTHER" id="PTHR30126:SF39">
    <property type="entry name" value="HTH-TYPE TRANSCRIPTIONAL REGULATOR CYSL"/>
    <property type="match status" value="1"/>
</dbReference>
<keyword evidence="4" id="KW-0804">Transcription</keyword>
<dbReference type="InterPro" id="IPR000847">
    <property type="entry name" value="LysR_HTH_N"/>
</dbReference>
<dbReference type="InterPro" id="IPR036390">
    <property type="entry name" value="WH_DNA-bd_sf"/>
</dbReference>
<feature type="domain" description="HTH lysR-type" evidence="5">
    <location>
        <begin position="1"/>
        <end position="58"/>
    </location>
</feature>
<dbReference type="Pfam" id="PF00126">
    <property type="entry name" value="HTH_1"/>
    <property type="match status" value="1"/>
</dbReference>
<geneLocation type="plasmid" evidence="6 7">
    <name>pMP1046A</name>
</geneLocation>
<dbReference type="InterPro" id="IPR005119">
    <property type="entry name" value="LysR_subst-bd"/>
</dbReference>
<dbReference type="KEGG" id="lsj:LSJ_2082c"/>